<dbReference type="SUPFAM" id="SSF52540">
    <property type="entry name" value="P-loop containing nucleoside triphosphate hydrolases"/>
    <property type="match status" value="1"/>
</dbReference>
<organism evidence="2 3">
    <name type="scientific">Ollibium composti</name>
    <dbReference type="NCBI Taxonomy" id="2675109"/>
    <lineage>
        <taxon>Bacteria</taxon>
        <taxon>Pseudomonadati</taxon>
        <taxon>Pseudomonadota</taxon>
        <taxon>Alphaproteobacteria</taxon>
        <taxon>Hyphomicrobiales</taxon>
        <taxon>Phyllobacteriaceae</taxon>
        <taxon>Ollibium</taxon>
    </lineage>
</organism>
<dbReference type="InterPro" id="IPR038727">
    <property type="entry name" value="NadR/Ttd14_AAA_dom"/>
</dbReference>
<accession>A0ABY2QBH2</accession>
<evidence type="ECO:0000313" key="3">
    <source>
        <dbReference type="Proteomes" id="UP000306441"/>
    </source>
</evidence>
<dbReference type="Pfam" id="PF13521">
    <property type="entry name" value="AAA_28"/>
    <property type="match status" value="1"/>
</dbReference>
<comment type="caution">
    <text evidence="2">The sequence shown here is derived from an EMBL/GenBank/DDBJ whole genome shotgun (WGS) entry which is preliminary data.</text>
</comment>
<proteinExistence type="predicted"/>
<protein>
    <submittedName>
        <fullName evidence="2">ATPase</fullName>
    </submittedName>
</protein>
<keyword evidence="3" id="KW-1185">Reference proteome</keyword>
<evidence type="ECO:0000259" key="1">
    <source>
        <dbReference type="Pfam" id="PF13521"/>
    </source>
</evidence>
<dbReference type="Proteomes" id="UP000306441">
    <property type="component" value="Unassembled WGS sequence"/>
</dbReference>
<gene>
    <name evidence="2" type="ORF">E6C48_00725</name>
</gene>
<dbReference type="RefSeq" id="WP_136352979.1">
    <property type="nucleotide sequence ID" value="NZ_SSNY01000001.1"/>
</dbReference>
<dbReference type="EMBL" id="SSNY01000001">
    <property type="protein sequence ID" value="THF59622.1"/>
    <property type="molecule type" value="Genomic_DNA"/>
</dbReference>
<dbReference type="InterPro" id="IPR027417">
    <property type="entry name" value="P-loop_NTPase"/>
</dbReference>
<dbReference type="Gene3D" id="3.40.50.300">
    <property type="entry name" value="P-loop containing nucleotide triphosphate hydrolases"/>
    <property type="match status" value="1"/>
</dbReference>
<reference evidence="2 3" key="1">
    <citation type="submission" date="2019-04" db="EMBL/GenBank/DDBJ databases">
        <title>Mesorhizobium composti sp. nov., isolated from compost.</title>
        <authorList>
            <person name="Lin S.-Y."/>
            <person name="Hameed A."/>
            <person name="Hsieh Y.-T."/>
            <person name="Young C.-C."/>
        </authorList>
    </citation>
    <scope>NUCLEOTIDE SEQUENCE [LARGE SCALE GENOMIC DNA]</scope>
    <source>
        <strain evidence="2 3">CC-YTH430</strain>
    </source>
</reference>
<sequence>MKVFDMDSDRFFVLTGGPGAGKTTLVEALRARGFAATEEAGRGVIREEMETGGDALPWIDRQRFAERMFEWELSSYRQAEREAGAVFFDRGLPDTLGYLTLEGLPVPPWMEEEAWRLRYHARVFAAPPWKEIYGVDEERRQSWQVAVRTYEVMVRTYTDFGYDLVELPRAAVEQRLAFVLKEAGLAE</sequence>
<evidence type="ECO:0000313" key="2">
    <source>
        <dbReference type="EMBL" id="THF59622.1"/>
    </source>
</evidence>
<feature type="domain" description="NadR/Ttd14 AAA" evidence="1">
    <location>
        <begin position="12"/>
        <end position="175"/>
    </location>
</feature>
<name>A0ABY2QBH2_9HYPH</name>